<feature type="compositionally biased region" description="Polar residues" evidence="1">
    <location>
        <begin position="1"/>
        <end position="26"/>
    </location>
</feature>
<feature type="compositionally biased region" description="Polar residues" evidence="1">
    <location>
        <begin position="50"/>
        <end position="59"/>
    </location>
</feature>
<feature type="region of interest" description="Disordered" evidence="1">
    <location>
        <begin position="595"/>
        <end position="658"/>
    </location>
</feature>
<proteinExistence type="predicted"/>
<protein>
    <submittedName>
        <fullName evidence="2">Uncharacterized protein</fullName>
    </submittedName>
</protein>
<evidence type="ECO:0000313" key="2">
    <source>
        <dbReference type="EMBL" id="KAH7112453.1"/>
    </source>
</evidence>
<keyword evidence="3" id="KW-1185">Reference proteome</keyword>
<feature type="compositionally biased region" description="Basic and acidic residues" evidence="1">
    <location>
        <begin position="27"/>
        <end position="36"/>
    </location>
</feature>
<feature type="compositionally biased region" description="Basic and acidic residues" evidence="1">
    <location>
        <begin position="82"/>
        <end position="93"/>
    </location>
</feature>
<evidence type="ECO:0000313" key="3">
    <source>
        <dbReference type="Proteomes" id="UP000700596"/>
    </source>
</evidence>
<dbReference type="Proteomes" id="UP000700596">
    <property type="component" value="Unassembled WGS sequence"/>
</dbReference>
<dbReference type="AlphaFoldDB" id="A0A9P9D4B8"/>
<accession>A0A9P9D4B8</accession>
<feature type="region of interest" description="Disordered" evidence="1">
    <location>
        <begin position="1"/>
        <end position="138"/>
    </location>
</feature>
<dbReference type="OrthoDB" id="309640at2759"/>
<feature type="compositionally biased region" description="Low complexity" evidence="1">
    <location>
        <begin position="595"/>
        <end position="606"/>
    </location>
</feature>
<organism evidence="2 3">
    <name type="scientific">Dendryphion nanum</name>
    <dbReference type="NCBI Taxonomy" id="256645"/>
    <lineage>
        <taxon>Eukaryota</taxon>
        <taxon>Fungi</taxon>
        <taxon>Dikarya</taxon>
        <taxon>Ascomycota</taxon>
        <taxon>Pezizomycotina</taxon>
        <taxon>Dothideomycetes</taxon>
        <taxon>Pleosporomycetidae</taxon>
        <taxon>Pleosporales</taxon>
        <taxon>Torulaceae</taxon>
        <taxon>Dendryphion</taxon>
    </lineage>
</organism>
<feature type="region of interest" description="Disordered" evidence="1">
    <location>
        <begin position="539"/>
        <end position="559"/>
    </location>
</feature>
<evidence type="ECO:0000256" key="1">
    <source>
        <dbReference type="SAM" id="MobiDB-lite"/>
    </source>
</evidence>
<gene>
    <name evidence="2" type="ORF">B0J11DRAFT_184147</name>
</gene>
<comment type="caution">
    <text evidence="2">The sequence shown here is derived from an EMBL/GenBank/DDBJ whole genome shotgun (WGS) entry which is preliminary data.</text>
</comment>
<dbReference type="EMBL" id="JAGMWT010000021">
    <property type="protein sequence ID" value="KAH7112453.1"/>
    <property type="molecule type" value="Genomic_DNA"/>
</dbReference>
<reference evidence="2" key="1">
    <citation type="journal article" date="2021" name="Nat. Commun.">
        <title>Genetic determinants of endophytism in the Arabidopsis root mycobiome.</title>
        <authorList>
            <person name="Mesny F."/>
            <person name="Miyauchi S."/>
            <person name="Thiergart T."/>
            <person name="Pickel B."/>
            <person name="Atanasova L."/>
            <person name="Karlsson M."/>
            <person name="Huettel B."/>
            <person name="Barry K.W."/>
            <person name="Haridas S."/>
            <person name="Chen C."/>
            <person name="Bauer D."/>
            <person name="Andreopoulos W."/>
            <person name="Pangilinan J."/>
            <person name="LaButti K."/>
            <person name="Riley R."/>
            <person name="Lipzen A."/>
            <person name="Clum A."/>
            <person name="Drula E."/>
            <person name="Henrissat B."/>
            <person name="Kohler A."/>
            <person name="Grigoriev I.V."/>
            <person name="Martin F.M."/>
            <person name="Hacquard S."/>
        </authorList>
    </citation>
    <scope>NUCLEOTIDE SEQUENCE</scope>
    <source>
        <strain evidence="2">MPI-CAGE-CH-0243</strain>
    </source>
</reference>
<sequence>MDQNTHGTPLPQNTIPTIRGGNTSTKRPSDEPDAATRKLPKVDPPLGANVYQNSNFYDETTSRGGNQTVRGGGGNRGRREQRRPYTERGRGRELSPATNNTSATPAALNATTNRAPSKTTPNNGNGGNSVPPRGRNHFRTESERREAIARLEQPSETDSWPQTPNKLARRILRDTGVNEAAITVKDQTLEPEYACRDVEIRDAYWQVIDDMEKFVRKHFVKSKNLRCSQTVPNVLIPELSPETVKIIGCVASGGPGGAAGWLDLFLNDSKRVPLIIAIISNVITEQVYQHVFFGCTAEQEATIAQIQRKYRNEDGFQRIGYYAQFVSEQLNYDNNTRDLKLPKDFHTHAKAIVAAIYLHLHPFVIQTEANFNDLILELYSIVAKAGILSLIMRTDPHTAYYFTPVFKDDKFDSKAMDCFNRRQMQELNPRERADWPTNYTEANIRRARSYEAVTQITITEGLTAYRVGGWEQPASTLGRRVYVDNLAIRGIRSRQLAHGWVYARWGRMRSFQDAKPNDDPAIHGAEWDGGFIEFKEVDKVQQPPSPPRRLHAATRPAATTRVRAVVRRRGNGGAAAAGGTLAAGTTGTARAAGTTGIVGTTGAAGTIIDTGPASEDCGVSATAMPRASGSSKRGDTGTGSNTSRAGGSQNRGGRGGCS</sequence>
<name>A0A9P9D4B8_9PLEO</name>
<feature type="compositionally biased region" description="Gly residues" evidence="1">
    <location>
        <begin position="649"/>
        <end position="658"/>
    </location>
</feature>
<feature type="compositionally biased region" description="Low complexity" evidence="1">
    <location>
        <begin position="95"/>
        <end position="133"/>
    </location>
</feature>